<feature type="transmembrane region" description="Helical" evidence="1">
    <location>
        <begin position="144"/>
        <end position="162"/>
    </location>
</feature>
<feature type="transmembrane region" description="Helical" evidence="1">
    <location>
        <begin position="114"/>
        <end position="138"/>
    </location>
</feature>
<comment type="caution">
    <text evidence="2">The sequence shown here is derived from an EMBL/GenBank/DDBJ whole genome shotgun (WGS) entry which is preliminary data.</text>
</comment>
<feature type="transmembrane region" description="Helical" evidence="1">
    <location>
        <begin position="6"/>
        <end position="25"/>
    </location>
</feature>
<keyword evidence="1" id="KW-1133">Transmembrane helix</keyword>
<evidence type="ECO:0000313" key="3">
    <source>
        <dbReference type="Proteomes" id="UP000739180"/>
    </source>
</evidence>
<feature type="transmembrane region" description="Helical" evidence="1">
    <location>
        <begin position="86"/>
        <end position="107"/>
    </location>
</feature>
<keyword evidence="3" id="KW-1185">Reference proteome</keyword>
<dbReference type="RefSeq" id="WP_138773862.1">
    <property type="nucleotide sequence ID" value="NZ_JBHSSX010000021.1"/>
</dbReference>
<feature type="transmembrane region" description="Helical" evidence="1">
    <location>
        <begin position="62"/>
        <end position="80"/>
    </location>
</feature>
<dbReference type="EMBL" id="VCQT01000045">
    <property type="protein sequence ID" value="TMW11026.1"/>
    <property type="molecule type" value="Genomic_DNA"/>
</dbReference>
<keyword evidence="1" id="KW-0472">Membrane</keyword>
<protein>
    <submittedName>
        <fullName evidence="2">Uncharacterized protein</fullName>
    </submittedName>
</protein>
<gene>
    <name evidence="2" type="ORF">FGS76_17145</name>
</gene>
<evidence type="ECO:0000256" key="1">
    <source>
        <dbReference type="SAM" id="Phobius"/>
    </source>
</evidence>
<name>A0ABY2XJ09_9GAMM</name>
<evidence type="ECO:0000313" key="2">
    <source>
        <dbReference type="EMBL" id="TMW11026.1"/>
    </source>
</evidence>
<keyword evidence="1" id="KW-0812">Transmembrane</keyword>
<accession>A0ABY2XJ09</accession>
<proteinExistence type="predicted"/>
<organism evidence="2 3">
    <name type="scientific">Alloalcanivorax gelatiniphagus</name>
    <dbReference type="NCBI Taxonomy" id="1194167"/>
    <lineage>
        <taxon>Bacteria</taxon>
        <taxon>Pseudomonadati</taxon>
        <taxon>Pseudomonadota</taxon>
        <taxon>Gammaproteobacteria</taxon>
        <taxon>Oceanospirillales</taxon>
        <taxon>Alcanivoracaceae</taxon>
        <taxon>Alloalcanivorax</taxon>
    </lineage>
</organism>
<sequence>MVFDERAVLNIQVVASLMMAAEYFFPKAARQVIDTYLVGYFGDIDDNVSKDWRKFLTYLGGARWKILLSASFLVFLAFFYDPLFYYIERAGGVALLGSLIIFGLGFLKSASIICNVLASATVLFGFGGLLRAVSIFLIRTEKGPFAGAGFVLLLISFSMQYARIDAL</sequence>
<reference evidence="2 3" key="1">
    <citation type="submission" date="2019-05" db="EMBL/GenBank/DDBJ databases">
        <title>Genome of Alcanivorax gelatiniphagus, an oil degrading marine bacteria.</title>
        <authorList>
            <person name="Kwon K.K."/>
        </authorList>
    </citation>
    <scope>NUCLEOTIDE SEQUENCE [LARGE SCALE GENOMIC DNA]</scope>
    <source>
        <strain evidence="2 3">MEBiC 08158</strain>
    </source>
</reference>
<dbReference type="Proteomes" id="UP000739180">
    <property type="component" value="Unassembled WGS sequence"/>
</dbReference>